<reference evidence="1" key="1">
    <citation type="journal article" date="2020" name="Stud. Mycol.">
        <title>101 Dothideomycetes genomes: a test case for predicting lifestyles and emergence of pathogens.</title>
        <authorList>
            <person name="Haridas S."/>
            <person name="Albert R."/>
            <person name="Binder M."/>
            <person name="Bloem J."/>
            <person name="Labutti K."/>
            <person name="Salamov A."/>
            <person name="Andreopoulos B."/>
            <person name="Baker S."/>
            <person name="Barry K."/>
            <person name="Bills G."/>
            <person name="Bluhm B."/>
            <person name="Cannon C."/>
            <person name="Castanera R."/>
            <person name="Culley D."/>
            <person name="Daum C."/>
            <person name="Ezra D."/>
            <person name="Gonzalez J."/>
            <person name="Henrissat B."/>
            <person name="Kuo A."/>
            <person name="Liang C."/>
            <person name="Lipzen A."/>
            <person name="Lutzoni F."/>
            <person name="Magnuson J."/>
            <person name="Mondo S."/>
            <person name="Nolan M."/>
            <person name="Ohm R."/>
            <person name="Pangilinan J."/>
            <person name="Park H.-J."/>
            <person name="Ramirez L."/>
            <person name="Alfaro M."/>
            <person name="Sun H."/>
            <person name="Tritt A."/>
            <person name="Yoshinaga Y."/>
            <person name="Zwiers L.-H."/>
            <person name="Turgeon B."/>
            <person name="Goodwin S."/>
            <person name="Spatafora J."/>
            <person name="Crous P."/>
            <person name="Grigoriev I."/>
        </authorList>
    </citation>
    <scope>NUCLEOTIDE SEQUENCE</scope>
    <source>
        <strain evidence="1">CBS 107.79</strain>
    </source>
</reference>
<name>A0A6A5US59_9PLEO</name>
<keyword evidence="2" id="KW-1185">Reference proteome</keyword>
<protein>
    <submittedName>
        <fullName evidence="1">Uncharacterized protein</fullName>
    </submittedName>
</protein>
<organism evidence="1 2">
    <name type="scientific">Bimuria novae-zelandiae CBS 107.79</name>
    <dbReference type="NCBI Taxonomy" id="1447943"/>
    <lineage>
        <taxon>Eukaryota</taxon>
        <taxon>Fungi</taxon>
        <taxon>Dikarya</taxon>
        <taxon>Ascomycota</taxon>
        <taxon>Pezizomycotina</taxon>
        <taxon>Dothideomycetes</taxon>
        <taxon>Pleosporomycetidae</taxon>
        <taxon>Pleosporales</taxon>
        <taxon>Massarineae</taxon>
        <taxon>Didymosphaeriaceae</taxon>
        <taxon>Bimuria</taxon>
    </lineage>
</organism>
<dbReference type="EMBL" id="ML976756">
    <property type="protein sequence ID" value="KAF1965746.1"/>
    <property type="molecule type" value="Genomic_DNA"/>
</dbReference>
<proteinExistence type="predicted"/>
<evidence type="ECO:0000313" key="1">
    <source>
        <dbReference type="EMBL" id="KAF1965746.1"/>
    </source>
</evidence>
<evidence type="ECO:0000313" key="2">
    <source>
        <dbReference type="Proteomes" id="UP000800036"/>
    </source>
</evidence>
<dbReference type="AlphaFoldDB" id="A0A6A5US59"/>
<sequence>MVISVATKIANGVDYLSTVPCEIRLQIFEHLLIINENIYCGASSFGTLHANELSIGSSSDGSSHAQVSITWGILLTCHLYYSEAMPVMYRNNKFVLCSGKYGSVGMFERFPIKTHYMDHLTRLGVFFCADDPQAQSSIRVARFLKALARHARNLKDLEILIDSVEPWNMLFYNHPATEAIEDLVRARTVKQLLIRFHNSTVVYEPWADCLVQLFNNSNQPAGFSLSFALSCQCTFRYRNLRCERIQGQHVNYPNGFRIGAICYNVVPSAVQADQQLMMDVQYDLLEHGLFPSGESEYELWEAGKGLAYTRFDELNGLRQTSITDYFELEPARRRYPRLDSLNGLRQTLITDYFEWV</sequence>
<dbReference type="OrthoDB" id="2951834at2759"/>
<dbReference type="PANTHER" id="PTHR42085">
    <property type="entry name" value="F-BOX DOMAIN-CONTAINING PROTEIN"/>
    <property type="match status" value="1"/>
</dbReference>
<dbReference type="Proteomes" id="UP000800036">
    <property type="component" value="Unassembled WGS sequence"/>
</dbReference>
<dbReference type="PANTHER" id="PTHR42085:SF2">
    <property type="entry name" value="F-BOX DOMAIN-CONTAINING PROTEIN"/>
    <property type="match status" value="1"/>
</dbReference>
<dbReference type="InterPro" id="IPR038883">
    <property type="entry name" value="AN11006-like"/>
</dbReference>
<gene>
    <name evidence="1" type="ORF">BU23DRAFT_16821</name>
</gene>
<accession>A0A6A5US59</accession>